<dbReference type="Proteomes" id="UP001530400">
    <property type="component" value="Unassembled WGS sequence"/>
</dbReference>
<dbReference type="InterPro" id="IPR007051">
    <property type="entry name" value="CHORD_dom"/>
</dbReference>
<sequence>MKVFLRYEENDDESTHKTLKITLPKSWKTGPTSRLLDQFVESYNAGKEGEVNTLDGAALHLSIRRPVSANGSNTDDDTALRDLPSDGIVVELISDRDDVYVCHGPARTSAEILEERRAQMEKEKEAKKNLSQCVHFGCNKRFPKGGPYPECHYHSGPPVFHETAKFWSCCPDKKSYDWESFQTLPSCQTGICTDVKEIDAPKKDFLGGCDLREQLNGGPKLKSIDDFNASVAAGGSEGAPVAVRLRSVLEELGIENELFDQVFDGLKKEAREKYGVTEDDAQVMDDAVKMLGSKLKSSMKTIAVEQLRLK</sequence>
<organism evidence="5 6">
    <name type="scientific">Cyclotella atomus</name>
    <dbReference type="NCBI Taxonomy" id="382360"/>
    <lineage>
        <taxon>Eukaryota</taxon>
        <taxon>Sar</taxon>
        <taxon>Stramenopiles</taxon>
        <taxon>Ochrophyta</taxon>
        <taxon>Bacillariophyta</taxon>
        <taxon>Coscinodiscophyceae</taxon>
        <taxon>Thalassiosirophycidae</taxon>
        <taxon>Stephanodiscales</taxon>
        <taxon>Stephanodiscaceae</taxon>
        <taxon>Cyclotella</taxon>
    </lineage>
</organism>
<accession>A0ABD3QM77</accession>
<dbReference type="PROSITE" id="PS51401">
    <property type="entry name" value="CHORD"/>
    <property type="match status" value="1"/>
</dbReference>
<evidence type="ECO:0000313" key="6">
    <source>
        <dbReference type="Proteomes" id="UP001530400"/>
    </source>
</evidence>
<reference evidence="5 6" key="1">
    <citation type="submission" date="2024-10" db="EMBL/GenBank/DDBJ databases">
        <title>Updated reference genomes for cyclostephanoid diatoms.</title>
        <authorList>
            <person name="Roberts W.R."/>
            <person name="Alverson A.J."/>
        </authorList>
    </citation>
    <scope>NUCLEOTIDE SEQUENCE [LARGE SCALE GENOMIC DNA]</scope>
    <source>
        <strain evidence="5 6">AJA010-31</strain>
    </source>
</reference>
<evidence type="ECO:0000313" key="5">
    <source>
        <dbReference type="EMBL" id="KAL3801163.1"/>
    </source>
</evidence>
<protein>
    <recommendedName>
        <fullName evidence="4">CHORD domain-containing protein</fullName>
    </recommendedName>
</protein>
<dbReference type="PANTHER" id="PTHR46983:SF3">
    <property type="entry name" value="CHPADIPLOID STATE MAINTENANCE PROTEIN CHPA"/>
    <property type="match status" value="1"/>
</dbReference>
<dbReference type="GO" id="GO:0046872">
    <property type="term" value="F:metal ion binding"/>
    <property type="evidence" value="ECO:0007669"/>
    <property type="project" value="UniProtKB-KW"/>
</dbReference>
<keyword evidence="6" id="KW-1185">Reference proteome</keyword>
<name>A0ABD3QM77_9STRA</name>
<dbReference type="AlphaFoldDB" id="A0ABD3QM77"/>
<evidence type="ECO:0000256" key="3">
    <source>
        <dbReference type="ARBA" id="ARBA00022833"/>
    </source>
</evidence>
<dbReference type="Gene3D" id="4.10.1130.20">
    <property type="match status" value="1"/>
</dbReference>
<dbReference type="EMBL" id="JALLPJ020000144">
    <property type="protein sequence ID" value="KAL3801163.1"/>
    <property type="molecule type" value="Genomic_DNA"/>
</dbReference>
<evidence type="ECO:0000256" key="1">
    <source>
        <dbReference type="ARBA" id="ARBA00022723"/>
    </source>
</evidence>
<gene>
    <name evidence="5" type="ORF">ACHAWO_002734</name>
</gene>
<keyword evidence="3" id="KW-0862">Zinc</keyword>
<dbReference type="Pfam" id="PF04968">
    <property type="entry name" value="CHORD"/>
    <property type="match status" value="1"/>
</dbReference>
<evidence type="ECO:0000256" key="2">
    <source>
        <dbReference type="ARBA" id="ARBA00022737"/>
    </source>
</evidence>
<proteinExistence type="predicted"/>
<dbReference type="InterPro" id="IPR039790">
    <property type="entry name" value="CHRD1"/>
</dbReference>
<feature type="domain" description="CHORD" evidence="4">
    <location>
        <begin position="133"/>
        <end position="192"/>
    </location>
</feature>
<evidence type="ECO:0000259" key="4">
    <source>
        <dbReference type="PROSITE" id="PS51401"/>
    </source>
</evidence>
<dbReference type="PANTHER" id="PTHR46983">
    <property type="entry name" value="CYSTEINE AND HISTIDINE-RICH DOMAIN-CONTAINING PROTEIN 1"/>
    <property type="match status" value="1"/>
</dbReference>
<comment type="caution">
    <text evidence="5">The sequence shown here is derived from an EMBL/GenBank/DDBJ whole genome shotgun (WGS) entry which is preliminary data.</text>
</comment>
<keyword evidence="1" id="KW-0479">Metal-binding</keyword>
<keyword evidence="2" id="KW-0677">Repeat</keyword>